<dbReference type="InterPro" id="IPR032466">
    <property type="entry name" value="Metal_Hydrolase"/>
</dbReference>
<evidence type="ECO:0000256" key="4">
    <source>
        <dbReference type="ARBA" id="ARBA00022801"/>
    </source>
</evidence>
<evidence type="ECO:0000256" key="2">
    <source>
        <dbReference type="ARBA" id="ARBA00008829"/>
    </source>
</evidence>
<proteinExistence type="inferred from homology"/>
<dbReference type="RefSeq" id="WP_025312382.1">
    <property type="nucleotide sequence ID" value="NZ_CP004372.1"/>
</dbReference>
<dbReference type="CDD" id="cd01314">
    <property type="entry name" value="D-HYD"/>
    <property type="match status" value="1"/>
</dbReference>
<dbReference type="Gene3D" id="2.30.40.10">
    <property type="entry name" value="Urease, subunit C, domain 1"/>
    <property type="match status" value="1"/>
</dbReference>
<dbReference type="FunFam" id="3.20.20.140:FF:000174">
    <property type="entry name" value="Dihydropyrimidinase-related protein 2"/>
    <property type="match status" value="1"/>
</dbReference>
<comment type="cofactor">
    <cofactor evidence="1">
        <name>Zn(2+)</name>
        <dbReference type="ChEBI" id="CHEBI:29105"/>
    </cofactor>
</comment>
<dbReference type="AlphaFoldDB" id="W8RTR0"/>
<accession>W8RTR0</accession>
<dbReference type="Pfam" id="PF01979">
    <property type="entry name" value="Amidohydro_1"/>
    <property type="match status" value="1"/>
</dbReference>
<dbReference type="GO" id="GO:0004157">
    <property type="term" value="F:dihydropyrimidinase activity"/>
    <property type="evidence" value="ECO:0007669"/>
    <property type="project" value="UniProtKB-EC"/>
</dbReference>
<dbReference type="Proteomes" id="UP000019593">
    <property type="component" value="Chromosome"/>
</dbReference>
<dbReference type="SUPFAM" id="SSF51338">
    <property type="entry name" value="Composite domain of metallo-dependent hydrolases"/>
    <property type="match status" value="1"/>
</dbReference>
<dbReference type="InterPro" id="IPR011778">
    <property type="entry name" value="Hydantoinase/dihydroPyrase"/>
</dbReference>
<dbReference type="SUPFAM" id="SSF51556">
    <property type="entry name" value="Metallo-dependent hydrolases"/>
    <property type="match status" value="1"/>
</dbReference>
<comment type="PTM">
    <text evidence="5">Carbamylation allows a single lysine to coordinate two divalent metal cations.</text>
</comment>
<dbReference type="STRING" id="1294273.roselon_02268"/>
<dbReference type="GO" id="GO:0005829">
    <property type="term" value="C:cytosol"/>
    <property type="evidence" value="ECO:0007669"/>
    <property type="project" value="TreeGrafter"/>
</dbReference>
<gene>
    <name evidence="7" type="ORF">roselon_02268</name>
</gene>
<evidence type="ECO:0000256" key="3">
    <source>
        <dbReference type="ARBA" id="ARBA00022723"/>
    </source>
</evidence>
<dbReference type="InterPro" id="IPR006680">
    <property type="entry name" value="Amidohydro-rel"/>
</dbReference>
<reference evidence="7 8" key="1">
    <citation type="submission" date="2013-03" db="EMBL/GenBank/DDBJ databases">
        <authorList>
            <person name="Fiebig A."/>
            <person name="Goeker M."/>
            <person name="Klenk H.-P.P."/>
        </authorList>
    </citation>
    <scope>NUCLEOTIDE SEQUENCE [LARGE SCALE GENOMIC DNA]</scope>
    <source>
        <strain evidence="8">DSM 19469</strain>
    </source>
</reference>
<keyword evidence="3" id="KW-0479">Metal-binding</keyword>
<evidence type="ECO:0000256" key="1">
    <source>
        <dbReference type="ARBA" id="ARBA00001947"/>
    </source>
</evidence>
<feature type="modified residue" description="N6-carboxylysine" evidence="5">
    <location>
        <position position="152"/>
    </location>
</feature>
<dbReference type="InterPro" id="IPR050378">
    <property type="entry name" value="Metallo-dep_Hydrolases_sf"/>
</dbReference>
<organism evidence="7 8">
    <name type="scientific">Roseicyclus elongatus DSM 19469</name>
    <dbReference type="NCBI Taxonomy" id="1294273"/>
    <lineage>
        <taxon>Bacteria</taxon>
        <taxon>Pseudomonadati</taxon>
        <taxon>Pseudomonadota</taxon>
        <taxon>Alphaproteobacteria</taxon>
        <taxon>Rhodobacterales</taxon>
        <taxon>Roseobacteraceae</taxon>
        <taxon>Roseicyclus</taxon>
    </lineage>
</organism>
<dbReference type="eggNOG" id="COG0044">
    <property type="taxonomic scope" value="Bacteria"/>
</dbReference>
<keyword evidence="8" id="KW-1185">Reference proteome</keyword>
<feature type="domain" description="Amidohydrolase-related" evidence="6">
    <location>
        <begin position="50"/>
        <end position="438"/>
    </location>
</feature>
<protein>
    <submittedName>
        <fullName evidence="7">D-hydantoinase</fullName>
        <ecNumber evidence="7">3.5.2.2</ecNumber>
    </submittedName>
</protein>
<dbReference type="PANTHER" id="PTHR11647">
    <property type="entry name" value="HYDRANTOINASE/DIHYDROPYRIMIDINASE FAMILY MEMBER"/>
    <property type="match status" value="1"/>
</dbReference>
<dbReference type="Gene3D" id="3.20.20.140">
    <property type="entry name" value="Metal-dependent hydrolases"/>
    <property type="match status" value="1"/>
</dbReference>
<dbReference type="HOGENOM" id="CLU_015572_2_0_5"/>
<dbReference type="PANTHER" id="PTHR11647:SF1">
    <property type="entry name" value="COLLAPSIN RESPONSE MEDIATOR PROTEIN"/>
    <property type="match status" value="1"/>
</dbReference>
<name>W8RTR0_9RHOB</name>
<sequence>MSHDLMIRGGRVITADGQFTADIAVSAGRITAIGHGLGMATETIDATGLMVTPGGVDPHCHIEQMSGMGLMNADTFETATRSAAMGGTTSVISFAAQGKGQRLSEAVADYAARATRGAAIDHAFHLIVADSAAPDLEADLHSLIAAGHRSIKVFTTYNIGLGDAEILRVLRIARTAGALTCIHAENDAIIAETRTRLLAKGRTRPIDHAASRPRAAEIEAVARMCRLAELAQAPVMIFHVSTQEAAAEIRAARARGAPVWAETCPHYLFQTEDILDKPGIEGAKWMCSPPQRTARDQAALWQALALGDLQVVSSDHAPYRFDDTGKLSAGPDAPFPAIANGMPGLELRQPLMFEAMVSRRRLGPESFVALTATLPARLYGLDRKGDIAPGMDADLVLWDPTREVTYGANDLHDNVGYNPAEGTTVRGWPVRTILRGRTIMQDGTYLGQPGTGDWIARPRIGTHPTAITGVPT</sequence>
<dbReference type="OrthoDB" id="9775759at2"/>
<dbReference type="NCBIfam" id="TIGR02033">
    <property type="entry name" value="D-hydantoinase"/>
    <property type="match status" value="1"/>
</dbReference>
<dbReference type="InterPro" id="IPR011059">
    <property type="entry name" value="Metal-dep_hydrolase_composite"/>
</dbReference>
<keyword evidence="4 7" id="KW-0378">Hydrolase</keyword>
<dbReference type="EMBL" id="CP004372">
    <property type="protein sequence ID" value="AHM04604.1"/>
    <property type="molecule type" value="Genomic_DNA"/>
</dbReference>
<evidence type="ECO:0000256" key="5">
    <source>
        <dbReference type="PIRSR" id="PIRSR611778-50"/>
    </source>
</evidence>
<evidence type="ECO:0000313" key="8">
    <source>
        <dbReference type="Proteomes" id="UP000019593"/>
    </source>
</evidence>
<dbReference type="KEGG" id="red:roselon_02268"/>
<dbReference type="GO" id="GO:0046872">
    <property type="term" value="F:metal ion binding"/>
    <property type="evidence" value="ECO:0007669"/>
    <property type="project" value="UniProtKB-KW"/>
</dbReference>
<evidence type="ECO:0000259" key="6">
    <source>
        <dbReference type="Pfam" id="PF01979"/>
    </source>
</evidence>
<dbReference type="PATRIC" id="fig|1294273.3.peg.2239"/>
<comment type="similarity">
    <text evidence="2">Belongs to the metallo-dependent hydrolases superfamily. Hydantoinase/dihydropyrimidinase family.</text>
</comment>
<dbReference type="EC" id="3.5.2.2" evidence="7"/>
<evidence type="ECO:0000313" key="7">
    <source>
        <dbReference type="EMBL" id="AHM04604.1"/>
    </source>
</evidence>